<gene>
    <name evidence="4" type="ORF">PHJA_000533700</name>
</gene>
<dbReference type="Gene3D" id="3.30.10.10">
    <property type="entry name" value="Trypsin Inhibitor V, subunit A"/>
    <property type="match status" value="1"/>
</dbReference>
<dbReference type="InterPro" id="IPR000864">
    <property type="entry name" value="Prot_inh_pot1"/>
</dbReference>
<evidence type="ECO:0000256" key="1">
    <source>
        <dbReference type="ARBA" id="ARBA00008210"/>
    </source>
</evidence>
<evidence type="ECO:0000313" key="5">
    <source>
        <dbReference type="Proteomes" id="UP000653305"/>
    </source>
</evidence>
<dbReference type="AlphaFoldDB" id="A0A830BPI5"/>
<name>A0A830BPI5_9LAMI</name>
<dbReference type="GO" id="GO:0009611">
    <property type="term" value="P:response to wounding"/>
    <property type="evidence" value="ECO:0007669"/>
    <property type="project" value="InterPro"/>
</dbReference>
<dbReference type="EMBL" id="BMAC01000073">
    <property type="protein sequence ID" value="GFP83901.1"/>
    <property type="molecule type" value="Genomic_DNA"/>
</dbReference>
<comment type="caution">
    <text evidence="4">The sequence shown here is derived from an EMBL/GenBank/DDBJ whole genome shotgun (WGS) entry which is preliminary data.</text>
</comment>
<keyword evidence="3" id="KW-0722">Serine protease inhibitor</keyword>
<dbReference type="OrthoDB" id="910270at2759"/>
<dbReference type="Pfam" id="PF00280">
    <property type="entry name" value="potato_inhibit"/>
    <property type="match status" value="1"/>
</dbReference>
<dbReference type="SUPFAM" id="SSF54654">
    <property type="entry name" value="CI-2 family of serine protease inhibitors"/>
    <property type="match status" value="1"/>
</dbReference>
<proteinExistence type="inferred from homology"/>
<accession>A0A830BPI5</accession>
<sequence>MSVEQATSIIVHDNPYVTVFPYPEKGIGILPELCCNRVILFFNKNHRVAGVPSVG</sequence>
<reference evidence="4" key="1">
    <citation type="submission" date="2020-07" db="EMBL/GenBank/DDBJ databases">
        <title>Ethylene signaling mediates host invasion by parasitic plants.</title>
        <authorList>
            <person name="Yoshida S."/>
        </authorList>
    </citation>
    <scope>NUCLEOTIDE SEQUENCE</scope>
    <source>
        <strain evidence="4">Okayama</strain>
    </source>
</reference>
<evidence type="ECO:0000313" key="4">
    <source>
        <dbReference type="EMBL" id="GFP83901.1"/>
    </source>
</evidence>
<evidence type="ECO:0000256" key="2">
    <source>
        <dbReference type="ARBA" id="ARBA00022690"/>
    </source>
</evidence>
<dbReference type="Proteomes" id="UP000653305">
    <property type="component" value="Unassembled WGS sequence"/>
</dbReference>
<dbReference type="GO" id="GO:0004867">
    <property type="term" value="F:serine-type endopeptidase inhibitor activity"/>
    <property type="evidence" value="ECO:0007669"/>
    <property type="project" value="UniProtKB-KW"/>
</dbReference>
<protein>
    <submittedName>
        <fullName evidence="4">Uncharacterized protein</fullName>
    </submittedName>
</protein>
<organism evidence="4 5">
    <name type="scientific">Phtheirospermum japonicum</name>
    <dbReference type="NCBI Taxonomy" id="374723"/>
    <lineage>
        <taxon>Eukaryota</taxon>
        <taxon>Viridiplantae</taxon>
        <taxon>Streptophyta</taxon>
        <taxon>Embryophyta</taxon>
        <taxon>Tracheophyta</taxon>
        <taxon>Spermatophyta</taxon>
        <taxon>Magnoliopsida</taxon>
        <taxon>eudicotyledons</taxon>
        <taxon>Gunneridae</taxon>
        <taxon>Pentapetalae</taxon>
        <taxon>asterids</taxon>
        <taxon>lamiids</taxon>
        <taxon>Lamiales</taxon>
        <taxon>Orobanchaceae</taxon>
        <taxon>Orobanchaceae incertae sedis</taxon>
        <taxon>Phtheirospermum</taxon>
    </lineage>
</organism>
<evidence type="ECO:0000256" key="3">
    <source>
        <dbReference type="ARBA" id="ARBA00022900"/>
    </source>
</evidence>
<keyword evidence="2" id="KW-0646">Protease inhibitor</keyword>
<keyword evidence="5" id="KW-1185">Reference proteome</keyword>
<dbReference type="InterPro" id="IPR036354">
    <property type="entry name" value="Prot_inh_pot1_sf"/>
</dbReference>
<comment type="similarity">
    <text evidence="1">Belongs to the protease inhibitor I13 (potato type I serine protease inhibitor) family.</text>
</comment>